<evidence type="ECO:0000313" key="3">
    <source>
        <dbReference type="Proteomes" id="UP001058098"/>
    </source>
</evidence>
<protein>
    <recommendedName>
        <fullName evidence="4">Holin</fullName>
    </recommendedName>
</protein>
<feature type="transmembrane region" description="Helical" evidence="1">
    <location>
        <begin position="82"/>
        <end position="104"/>
    </location>
</feature>
<reference evidence="2" key="1">
    <citation type="submission" date="2020-09" db="EMBL/GenBank/DDBJ databases">
        <title>Rhizobia associated with sainfoin plants.</title>
        <authorList>
            <person name="Asharfi S."/>
            <person name="Kuzmanovic N."/>
            <person name="Bunk B."/>
            <person name="Sproeer C."/>
            <person name="Becker M."/>
            <person name="Thuenen T."/>
        </authorList>
    </citation>
    <scope>NUCLEOTIDE SEQUENCE</scope>
    <source>
        <strain evidence="2">OM4</strain>
    </source>
</reference>
<gene>
    <name evidence="2" type="ORF">IHQ72_16080</name>
</gene>
<keyword evidence="1" id="KW-0472">Membrane</keyword>
<proteinExistence type="predicted"/>
<evidence type="ECO:0000313" key="2">
    <source>
        <dbReference type="EMBL" id="UVC18452.1"/>
    </source>
</evidence>
<evidence type="ECO:0008006" key="4">
    <source>
        <dbReference type="Google" id="ProtNLM"/>
    </source>
</evidence>
<dbReference type="RefSeq" id="WP_258123338.1">
    <property type="nucleotide sequence ID" value="NZ_CP062229.1"/>
</dbReference>
<feature type="transmembrane region" description="Helical" evidence="1">
    <location>
        <begin position="46"/>
        <end position="66"/>
    </location>
</feature>
<organism evidence="2 3">
    <name type="scientific">Mesorhizobium onobrychidis</name>
    <dbReference type="NCBI Taxonomy" id="2775404"/>
    <lineage>
        <taxon>Bacteria</taxon>
        <taxon>Pseudomonadati</taxon>
        <taxon>Pseudomonadota</taxon>
        <taxon>Alphaproteobacteria</taxon>
        <taxon>Hyphomicrobiales</taxon>
        <taxon>Phyllobacteriaceae</taxon>
        <taxon>Mesorhizobium</taxon>
    </lineage>
</organism>
<evidence type="ECO:0000256" key="1">
    <source>
        <dbReference type="SAM" id="Phobius"/>
    </source>
</evidence>
<keyword evidence="1" id="KW-0812">Transmembrane</keyword>
<name>A0ABY5R729_9HYPH</name>
<keyword evidence="3" id="KW-1185">Reference proteome</keyword>
<sequence length="113" mass="12250">MVRVEAMIQEFLDALGIKAPVVVAGLSGGILRALSRHRYKVREMVASPICGALAAAYLTLPVVHYIRAGLPLPSPDDDTTTLAAAFLIGVSAMWISDIVFEVVVRRFKPETKE</sequence>
<keyword evidence="1" id="KW-1133">Transmembrane helix</keyword>
<dbReference type="Proteomes" id="UP001058098">
    <property type="component" value="Chromosome"/>
</dbReference>
<dbReference type="EMBL" id="CP062229">
    <property type="protein sequence ID" value="UVC18452.1"/>
    <property type="molecule type" value="Genomic_DNA"/>
</dbReference>
<accession>A0ABY5R729</accession>